<feature type="transmembrane region" description="Helical" evidence="8">
    <location>
        <begin position="21"/>
        <end position="41"/>
    </location>
</feature>
<evidence type="ECO:0000256" key="5">
    <source>
        <dbReference type="ARBA" id="ARBA00022692"/>
    </source>
</evidence>
<evidence type="ECO:0000313" key="10">
    <source>
        <dbReference type="EMBL" id="SDW66318.1"/>
    </source>
</evidence>
<dbReference type="RefSeq" id="WP_083337371.1">
    <property type="nucleotide sequence ID" value="NZ_CBCSNF010000069.1"/>
</dbReference>
<comment type="caution">
    <text evidence="10">The sequence shown here is derived from an EMBL/GenBank/DDBJ whole genome shotgun (WGS) entry which is preliminary data.</text>
</comment>
<dbReference type="InterPro" id="IPR038731">
    <property type="entry name" value="RgtA/B/C-like"/>
</dbReference>
<dbReference type="EMBL" id="FNOP01000004">
    <property type="protein sequence ID" value="SDW66318.1"/>
    <property type="molecule type" value="Genomic_DNA"/>
</dbReference>
<feature type="transmembrane region" description="Helical" evidence="8">
    <location>
        <begin position="218"/>
        <end position="238"/>
    </location>
</feature>
<keyword evidence="2" id="KW-1003">Cell membrane</keyword>
<dbReference type="GO" id="GO:0005886">
    <property type="term" value="C:plasma membrane"/>
    <property type="evidence" value="ECO:0007669"/>
    <property type="project" value="UniProtKB-SubCell"/>
</dbReference>
<evidence type="ECO:0000256" key="7">
    <source>
        <dbReference type="ARBA" id="ARBA00023136"/>
    </source>
</evidence>
<evidence type="ECO:0000256" key="3">
    <source>
        <dbReference type="ARBA" id="ARBA00022676"/>
    </source>
</evidence>
<keyword evidence="3 10" id="KW-0328">Glycosyltransferase</keyword>
<reference evidence="10 11" key="1">
    <citation type="submission" date="2016-10" db="EMBL/GenBank/DDBJ databases">
        <authorList>
            <person name="Varghese N."/>
            <person name="Submissions S."/>
        </authorList>
    </citation>
    <scope>NUCLEOTIDE SEQUENCE [LARGE SCALE GENOMIC DNA]</scope>
    <source>
        <strain evidence="10 11">WCC6</strain>
    </source>
</reference>
<dbReference type="InterPro" id="IPR050297">
    <property type="entry name" value="LipidA_mod_glycosyltrf_83"/>
</dbReference>
<evidence type="ECO:0000313" key="11">
    <source>
        <dbReference type="Proteomes" id="UP000182379"/>
    </source>
</evidence>
<sequence length="501" mass="57561">MEYWENDGSPLLRFYHRHWPALLLLLLSLVLFFAGNSRLLITDPVESNYALTAREMLAAGDWLSPRIYGNFWYDKPWLFYGELLIAFRLFGVTSFAARFFPAVFATIGVLQTYWFAQKLYNRKVGFLSSLIMATSVEYFYLAKAVITDMTLFVTTTGSLMLFYVAKSENKSRLLYGAYALTGLALLTKGPVGLVLPGLIILAYLAGNRDFRTLTRMKLIRGSLLTLGIAALWYGPMIALHGTDFLAGFIGVHNILRATVSEHPRNNTWWYYFLIFLIGCFPWSLSLPWLWKKYGHILKERIKTRTFWKNLNDRQRFLFLWAFVTWFFFECMATKYPTYTLPYLPPLAIGLACAASRLDLQYWVKRTALAMALLFTVLSFVLADPLCRQASGWDAARLVTARHVPGVPVYVYGGRYPVSFTYYSGIPAPRLVTRQRIRELRPNGISWKAKNMMPFAALEELPDTGKIMVLVDRSSQKDFLQTASGKWEKLGEGGRWTVWERK</sequence>
<dbReference type="Proteomes" id="UP000182379">
    <property type="component" value="Unassembled WGS sequence"/>
</dbReference>
<dbReference type="GO" id="GO:0009103">
    <property type="term" value="P:lipopolysaccharide biosynthetic process"/>
    <property type="evidence" value="ECO:0007669"/>
    <property type="project" value="UniProtKB-ARBA"/>
</dbReference>
<dbReference type="PANTHER" id="PTHR33908:SF3">
    <property type="entry name" value="UNDECAPRENYL PHOSPHATE-ALPHA-4-AMINO-4-DEOXY-L-ARABINOSE ARABINOSYL TRANSFERASE"/>
    <property type="match status" value="1"/>
</dbReference>
<dbReference type="PANTHER" id="PTHR33908">
    <property type="entry name" value="MANNOSYLTRANSFERASE YKCB-RELATED"/>
    <property type="match status" value="1"/>
</dbReference>
<protein>
    <submittedName>
        <fullName evidence="10">Dolichyl-phosphate-mannose-protein mannosyltransferase</fullName>
    </submittedName>
</protein>
<feature type="transmembrane region" description="Helical" evidence="8">
    <location>
        <begin position="137"/>
        <end position="165"/>
    </location>
</feature>
<keyword evidence="7 8" id="KW-0472">Membrane</keyword>
<keyword evidence="5 8" id="KW-0812">Transmembrane</keyword>
<comment type="subcellular location">
    <subcellularLocation>
        <location evidence="1">Cell membrane</location>
        <topology evidence="1">Multi-pass membrane protein</topology>
    </subcellularLocation>
</comment>
<organism evidence="10 11">
    <name type="scientific">Acidaminococcus fermentans</name>
    <dbReference type="NCBI Taxonomy" id="905"/>
    <lineage>
        <taxon>Bacteria</taxon>
        <taxon>Bacillati</taxon>
        <taxon>Bacillota</taxon>
        <taxon>Negativicutes</taxon>
        <taxon>Acidaminococcales</taxon>
        <taxon>Acidaminococcaceae</taxon>
        <taxon>Acidaminococcus</taxon>
    </lineage>
</organism>
<feature type="transmembrane region" description="Helical" evidence="8">
    <location>
        <begin position="366"/>
        <end position="382"/>
    </location>
</feature>
<proteinExistence type="predicted"/>
<evidence type="ECO:0000256" key="2">
    <source>
        <dbReference type="ARBA" id="ARBA00022475"/>
    </source>
</evidence>
<accession>A0A1H2VDA1</accession>
<evidence type="ECO:0000256" key="8">
    <source>
        <dbReference type="SAM" id="Phobius"/>
    </source>
</evidence>
<feature type="domain" description="Glycosyltransferase RgtA/B/C/D-like" evidence="9">
    <location>
        <begin position="84"/>
        <end position="230"/>
    </location>
</feature>
<gene>
    <name evidence="10" type="ORF">SAMN05216495_1047</name>
</gene>
<dbReference type="GO" id="GO:0010041">
    <property type="term" value="P:response to iron(III) ion"/>
    <property type="evidence" value="ECO:0007669"/>
    <property type="project" value="TreeGrafter"/>
</dbReference>
<feature type="transmembrane region" description="Helical" evidence="8">
    <location>
        <begin position="177"/>
        <end position="206"/>
    </location>
</feature>
<feature type="transmembrane region" description="Helical" evidence="8">
    <location>
        <begin position="95"/>
        <end position="116"/>
    </location>
</feature>
<keyword evidence="6 8" id="KW-1133">Transmembrane helix</keyword>
<dbReference type="GO" id="GO:0016763">
    <property type="term" value="F:pentosyltransferase activity"/>
    <property type="evidence" value="ECO:0007669"/>
    <property type="project" value="TreeGrafter"/>
</dbReference>
<evidence type="ECO:0000256" key="1">
    <source>
        <dbReference type="ARBA" id="ARBA00004651"/>
    </source>
</evidence>
<evidence type="ECO:0000259" key="9">
    <source>
        <dbReference type="Pfam" id="PF13231"/>
    </source>
</evidence>
<dbReference type="AlphaFoldDB" id="A0A1H2VDA1"/>
<name>A0A1H2VDA1_ACIFE</name>
<evidence type="ECO:0000256" key="6">
    <source>
        <dbReference type="ARBA" id="ARBA00022989"/>
    </source>
</evidence>
<evidence type="ECO:0000256" key="4">
    <source>
        <dbReference type="ARBA" id="ARBA00022679"/>
    </source>
</evidence>
<keyword evidence="4 10" id="KW-0808">Transferase</keyword>
<dbReference type="Pfam" id="PF13231">
    <property type="entry name" value="PMT_2"/>
    <property type="match status" value="1"/>
</dbReference>
<feature type="transmembrane region" description="Helical" evidence="8">
    <location>
        <begin position="316"/>
        <end position="336"/>
    </location>
</feature>
<feature type="transmembrane region" description="Helical" evidence="8">
    <location>
        <begin position="268"/>
        <end position="290"/>
    </location>
</feature>